<dbReference type="GeneID" id="23862608"/>
<protein>
    <submittedName>
        <fullName evidence="1">Uncharacterized protein</fullName>
    </submittedName>
</protein>
<evidence type="ECO:0000313" key="1">
    <source>
        <dbReference type="EMBL" id="CBH12471.1"/>
    </source>
</evidence>
<dbReference type="EMBL" id="FN554970">
    <property type="protein sequence ID" value="CBH12471.1"/>
    <property type="molecule type" value="Genomic_DNA"/>
</dbReference>
<reference evidence="2" key="1">
    <citation type="journal article" date="2010" name="PLoS Negl. Trop. Dis.">
        <title>The genome sequence of Trypanosoma brucei gambiense, causative agent of chronic human african trypanosomiasis.</title>
        <authorList>
            <person name="Jackson A.P."/>
            <person name="Sanders M."/>
            <person name="Berry A."/>
            <person name="McQuillan J."/>
            <person name="Aslett M.A."/>
            <person name="Quail M.A."/>
            <person name="Chukualim B."/>
            <person name="Capewell P."/>
            <person name="MacLeod A."/>
            <person name="Melville S.E."/>
            <person name="Gibson W."/>
            <person name="Barry J.D."/>
            <person name="Berriman M."/>
            <person name="Hertz-Fowler C."/>
        </authorList>
    </citation>
    <scope>NUCLEOTIDE SEQUENCE [LARGE SCALE GENOMIC DNA]</scope>
    <source>
        <strain evidence="2">MHOM/CI/86/DAL972</strain>
    </source>
</reference>
<dbReference type="RefSeq" id="XP_011774751.1">
    <property type="nucleotide sequence ID" value="XM_011776449.1"/>
</dbReference>
<name>C9ZST6_TRYB9</name>
<evidence type="ECO:0000313" key="2">
    <source>
        <dbReference type="Proteomes" id="UP000002316"/>
    </source>
</evidence>
<dbReference type="AlphaFoldDB" id="C9ZST6"/>
<dbReference type="Proteomes" id="UP000002316">
    <property type="component" value="Chromosome 7"/>
</dbReference>
<proteinExistence type="predicted"/>
<organism evidence="1 2">
    <name type="scientific">Trypanosoma brucei gambiense (strain MHOM/CI/86/DAL972)</name>
    <dbReference type="NCBI Taxonomy" id="679716"/>
    <lineage>
        <taxon>Eukaryota</taxon>
        <taxon>Discoba</taxon>
        <taxon>Euglenozoa</taxon>
        <taxon>Kinetoplastea</taxon>
        <taxon>Metakinetoplastina</taxon>
        <taxon>Trypanosomatida</taxon>
        <taxon>Trypanosomatidae</taxon>
        <taxon>Trypanosoma</taxon>
    </lineage>
</organism>
<gene>
    <name evidence="1" type="ORF">TbgDal_VII4035</name>
</gene>
<dbReference type="KEGG" id="tbg:TbgDal_VII4035"/>
<sequence>MQGITGRNGRMLPTKKVNNVGLEGTSILFTFFANVSSLMRIVSSAVICRKALTCRGEANRGGAHCFAGNPARVCVCVFVCLFVLRQPQHQEAWRMEKEREKKVVVEVA</sequence>
<accession>C9ZST6</accession>